<dbReference type="InterPro" id="IPR001452">
    <property type="entry name" value="SH3_domain"/>
</dbReference>
<dbReference type="OrthoDB" id="5340910at2759"/>
<dbReference type="Pfam" id="PF14604">
    <property type="entry name" value="SH3_9"/>
    <property type="match status" value="1"/>
</dbReference>
<dbReference type="STRING" id="930991.A0A0D0E1A3"/>
<dbReference type="Gene3D" id="2.30.30.40">
    <property type="entry name" value="SH3 Domains"/>
    <property type="match status" value="1"/>
</dbReference>
<proteinExistence type="predicted"/>
<dbReference type="Proteomes" id="UP000054538">
    <property type="component" value="Unassembled WGS sequence"/>
</dbReference>
<evidence type="ECO:0000256" key="1">
    <source>
        <dbReference type="ARBA" id="ARBA00022443"/>
    </source>
</evidence>
<keyword evidence="1 2" id="KW-0728">SH3 domain</keyword>
<organism evidence="4 5">
    <name type="scientific">Paxillus rubicundulus Ve08.2h10</name>
    <dbReference type="NCBI Taxonomy" id="930991"/>
    <lineage>
        <taxon>Eukaryota</taxon>
        <taxon>Fungi</taxon>
        <taxon>Dikarya</taxon>
        <taxon>Basidiomycota</taxon>
        <taxon>Agaricomycotina</taxon>
        <taxon>Agaricomycetes</taxon>
        <taxon>Agaricomycetidae</taxon>
        <taxon>Boletales</taxon>
        <taxon>Paxilineae</taxon>
        <taxon>Paxillaceae</taxon>
        <taxon>Paxillus</taxon>
    </lineage>
</organism>
<feature type="non-terminal residue" evidence="4">
    <location>
        <position position="1"/>
    </location>
</feature>
<keyword evidence="5" id="KW-1185">Reference proteome</keyword>
<gene>
    <name evidence="4" type="ORF">PAXRUDRAFT_93349</name>
</gene>
<dbReference type="PROSITE" id="PS50002">
    <property type="entry name" value="SH3"/>
    <property type="match status" value="1"/>
</dbReference>
<feature type="non-terminal residue" evidence="4">
    <location>
        <position position="80"/>
    </location>
</feature>
<feature type="domain" description="SH3" evidence="3">
    <location>
        <begin position="1"/>
        <end position="57"/>
    </location>
</feature>
<dbReference type="InParanoid" id="A0A0D0E1A3"/>
<dbReference type="SUPFAM" id="SSF50044">
    <property type="entry name" value="SH3-domain"/>
    <property type="match status" value="1"/>
</dbReference>
<name>A0A0D0E1A3_9AGAM</name>
<reference evidence="4 5" key="1">
    <citation type="submission" date="2014-04" db="EMBL/GenBank/DDBJ databases">
        <authorList>
            <consortium name="DOE Joint Genome Institute"/>
            <person name="Kuo A."/>
            <person name="Kohler A."/>
            <person name="Jargeat P."/>
            <person name="Nagy L.G."/>
            <person name="Floudas D."/>
            <person name="Copeland A."/>
            <person name="Barry K.W."/>
            <person name="Cichocki N."/>
            <person name="Veneault-Fourrey C."/>
            <person name="LaButti K."/>
            <person name="Lindquist E.A."/>
            <person name="Lipzen A."/>
            <person name="Lundell T."/>
            <person name="Morin E."/>
            <person name="Murat C."/>
            <person name="Sun H."/>
            <person name="Tunlid A."/>
            <person name="Henrissat B."/>
            <person name="Grigoriev I.V."/>
            <person name="Hibbett D.S."/>
            <person name="Martin F."/>
            <person name="Nordberg H.P."/>
            <person name="Cantor M.N."/>
            <person name="Hua S.X."/>
        </authorList>
    </citation>
    <scope>NUCLEOTIDE SEQUENCE [LARGE SCALE GENOMIC DNA]</scope>
    <source>
        <strain evidence="4 5">Ve08.2h10</strain>
    </source>
</reference>
<evidence type="ECO:0000259" key="3">
    <source>
        <dbReference type="PROSITE" id="PS50002"/>
    </source>
</evidence>
<protein>
    <recommendedName>
        <fullName evidence="3">SH3 domain-containing protein</fullName>
    </recommendedName>
</protein>
<dbReference type="HOGENOM" id="CLU_2590712_0_0_1"/>
<evidence type="ECO:0000313" key="4">
    <source>
        <dbReference type="EMBL" id="KIK97516.1"/>
    </source>
</evidence>
<sequence>EAIVKYTFVPTLPDELSITTGERIRLVAQYDDGWALCANIRGEQGMVPKECLERAVAEQAETDWMNARRVSSLNPDGRRF</sequence>
<dbReference type="InterPro" id="IPR036028">
    <property type="entry name" value="SH3-like_dom_sf"/>
</dbReference>
<dbReference type="SMART" id="SM00326">
    <property type="entry name" value="SH3"/>
    <property type="match status" value="1"/>
</dbReference>
<evidence type="ECO:0000256" key="2">
    <source>
        <dbReference type="PROSITE-ProRule" id="PRU00192"/>
    </source>
</evidence>
<evidence type="ECO:0000313" key="5">
    <source>
        <dbReference type="Proteomes" id="UP000054538"/>
    </source>
</evidence>
<dbReference type="EMBL" id="KN824932">
    <property type="protein sequence ID" value="KIK97516.1"/>
    <property type="molecule type" value="Genomic_DNA"/>
</dbReference>
<accession>A0A0D0E1A3</accession>
<reference evidence="5" key="2">
    <citation type="submission" date="2015-01" db="EMBL/GenBank/DDBJ databases">
        <title>Evolutionary Origins and Diversification of the Mycorrhizal Mutualists.</title>
        <authorList>
            <consortium name="DOE Joint Genome Institute"/>
            <consortium name="Mycorrhizal Genomics Consortium"/>
            <person name="Kohler A."/>
            <person name="Kuo A."/>
            <person name="Nagy L.G."/>
            <person name="Floudas D."/>
            <person name="Copeland A."/>
            <person name="Barry K.W."/>
            <person name="Cichocki N."/>
            <person name="Veneault-Fourrey C."/>
            <person name="LaButti K."/>
            <person name="Lindquist E.A."/>
            <person name="Lipzen A."/>
            <person name="Lundell T."/>
            <person name="Morin E."/>
            <person name="Murat C."/>
            <person name="Riley R."/>
            <person name="Ohm R."/>
            <person name="Sun H."/>
            <person name="Tunlid A."/>
            <person name="Henrissat B."/>
            <person name="Grigoriev I.V."/>
            <person name="Hibbett D.S."/>
            <person name="Martin F."/>
        </authorList>
    </citation>
    <scope>NUCLEOTIDE SEQUENCE [LARGE SCALE GENOMIC DNA]</scope>
    <source>
        <strain evidence="5">Ve08.2h10</strain>
    </source>
</reference>
<dbReference type="AlphaFoldDB" id="A0A0D0E1A3"/>